<dbReference type="SUPFAM" id="SSF52141">
    <property type="entry name" value="Uracil-DNA glycosylase-like"/>
    <property type="match status" value="1"/>
</dbReference>
<dbReference type="Pfam" id="PF03167">
    <property type="entry name" value="UDG"/>
    <property type="match status" value="1"/>
</dbReference>
<dbReference type="PANTHER" id="PTHR33693:SF1">
    <property type="entry name" value="TYPE-4 URACIL-DNA GLYCOSYLASE"/>
    <property type="match status" value="1"/>
</dbReference>
<keyword evidence="4" id="KW-0378">Hydrolase</keyword>
<reference evidence="9" key="1">
    <citation type="journal article" date="2014" name="Front. Microbiol.">
        <title>High frequency of phylogenetically diverse reductive dehalogenase-homologous genes in deep subseafloor sedimentary metagenomes.</title>
        <authorList>
            <person name="Kawai M."/>
            <person name="Futagami T."/>
            <person name="Toyoda A."/>
            <person name="Takaki Y."/>
            <person name="Nishi S."/>
            <person name="Hori S."/>
            <person name="Arai W."/>
            <person name="Tsubouchi T."/>
            <person name="Morono Y."/>
            <person name="Uchiyama I."/>
            <person name="Ito T."/>
            <person name="Fujiyama A."/>
            <person name="Inagaki F."/>
            <person name="Takami H."/>
        </authorList>
    </citation>
    <scope>NUCLEOTIDE SEQUENCE</scope>
    <source>
        <strain evidence="9">Expedition CK06-06</strain>
    </source>
</reference>
<dbReference type="InterPro" id="IPR051536">
    <property type="entry name" value="UDG_Type-4/5"/>
</dbReference>
<evidence type="ECO:0000313" key="9">
    <source>
        <dbReference type="EMBL" id="GAG00405.1"/>
    </source>
</evidence>
<feature type="non-terminal residue" evidence="9">
    <location>
        <position position="177"/>
    </location>
</feature>
<name>X0U4B5_9ZZZZ</name>
<dbReference type="InterPro" id="IPR005122">
    <property type="entry name" value="Uracil-DNA_glycosylase-like"/>
</dbReference>
<evidence type="ECO:0000256" key="2">
    <source>
        <dbReference type="ARBA" id="ARBA00022723"/>
    </source>
</evidence>
<dbReference type="AlphaFoldDB" id="X0U4B5"/>
<keyword evidence="5" id="KW-0408">Iron</keyword>
<dbReference type="Gene3D" id="3.40.470.10">
    <property type="entry name" value="Uracil-DNA glycosylase-like domain"/>
    <property type="match status" value="1"/>
</dbReference>
<evidence type="ECO:0000256" key="7">
    <source>
        <dbReference type="ARBA" id="ARBA00023204"/>
    </source>
</evidence>
<sequence>MSNLVKGEGPESARIVLIGEAPGKTEDVLHRPFVGASGNMLQDWWRDLGLSRGEVRIDNLLQFRPVGGKIENASIEELVSGVHDLRQRIARLHCPHVVVPTGNYATFALTGKGKVKTALRKALGEEVTASEAEKKAGILRLRGSVYPYTTLTGHQCKLIPTIHPSWFFHGNMSKRGI</sequence>
<dbReference type="InterPro" id="IPR036895">
    <property type="entry name" value="Uracil-DNA_glycosylase-like_sf"/>
</dbReference>
<dbReference type="GO" id="GO:0046872">
    <property type="term" value="F:metal ion binding"/>
    <property type="evidence" value="ECO:0007669"/>
    <property type="project" value="UniProtKB-KW"/>
</dbReference>
<dbReference type="SMART" id="SM00986">
    <property type="entry name" value="UDG"/>
    <property type="match status" value="1"/>
</dbReference>
<accession>X0U4B5</accession>
<evidence type="ECO:0000256" key="3">
    <source>
        <dbReference type="ARBA" id="ARBA00022763"/>
    </source>
</evidence>
<dbReference type="EMBL" id="BARS01025052">
    <property type="protein sequence ID" value="GAG00405.1"/>
    <property type="molecule type" value="Genomic_DNA"/>
</dbReference>
<gene>
    <name evidence="9" type="ORF">S01H1_39657</name>
</gene>
<comment type="caution">
    <text evidence="9">The sequence shown here is derived from an EMBL/GenBank/DDBJ whole genome shotgun (WGS) entry which is preliminary data.</text>
</comment>
<evidence type="ECO:0000256" key="5">
    <source>
        <dbReference type="ARBA" id="ARBA00023004"/>
    </source>
</evidence>
<keyword evidence="3" id="KW-0227">DNA damage</keyword>
<keyword evidence="1" id="KW-0004">4Fe-4S</keyword>
<keyword evidence="6" id="KW-0411">Iron-sulfur</keyword>
<dbReference type="GO" id="GO:0051539">
    <property type="term" value="F:4 iron, 4 sulfur cluster binding"/>
    <property type="evidence" value="ECO:0007669"/>
    <property type="project" value="UniProtKB-KW"/>
</dbReference>
<evidence type="ECO:0000259" key="8">
    <source>
        <dbReference type="SMART" id="SM00986"/>
    </source>
</evidence>
<evidence type="ECO:0000256" key="4">
    <source>
        <dbReference type="ARBA" id="ARBA00022801"/>
    </source>
</evidence>
<proteinExistence type="predicted"/>
<protein>
    <recommendedName>
        <fullName evidence="8">Uracil-DNA glycosylase-like domain-containing protein</fullName>
    </recommendedName>
</protein>
<feature type="domain" description="Uracil-DNA glycosylase-like" evidence="8">
    <location>
        <begin position="6"/>
        <end position="177"/>
    </location>
</feature>
<dbReference type="GO" id="GO:0006281">
    <property type="term" value="P:DNA repair"/>
    <property type="evidence" value="ECO:0007669"/>
    <property type="project" value="UniProtKB-KW"/>
</dbReference>
<keyword evidence="2" id="KW-0479">Metal-binding</keyword>
<dbReference type="PANTHER" id="PTHR33693">
    <property type="entry name" value="TYPE-5 URACIL-DNA GLYCOSYLASE"/>
    <property type="match status" value="1"/>
</dbReference>
<evidence type="ECO:0000256" key="6">
    <source>
        <dbReference type="ARBA" id="ARBA00023014"/>
    </source>
</evidence>
<evidence type="ECO:0000256" key="1">
    <source>
        <dbReference type="ARBA" id="ARBA00022485"/>
    </source>
</evidence>
<keyword evidence="7" id="KW-0234">DNA repair</keyword>
<dbReference type="GO" id="GO:0097506">
    <property type="term" value="F:deaminated base DNA N-glycosylase activity"/>
    <property type="evidence" value="ECO:0007669"/>
    <property type="project" value="UniProtKB-ARBA"/>
</dbReference>
<organism evidence="9">
    <name type="scientific">marine sediment metagenome</name>
    <dbReference type="NCBI Taxonomy" id="412755"/>
    <lineage>
        <taxon>unclassified sequences</taxon>
        <taxon>metagenomes</taxon>
        <taxon>ecological metagenomes</taxon>
    </lineage>
</organism>
<dbReference type="SMART" id="SM00987">
    <property type="entry name" value="UreE_C"/>
    <property type="match status" value="1"/>
</dbReference>